<evidence type="ECO:0000313" key="3">
    <source>
        <dbReference type="Proteomes" id="UP000291562"/>
    </source>
</evidence>
<evidence type="ECO:0000256" key="1">
    <source>
        <dbReference type="SAM" id="SignalP"/>
    </source>
</evidence>
<protein>
    <recommendedName>
        <fullName evidence="4">DUF1579 domain-containing protein</fullName>
    </recommendedName>
</protein>
<keyword evidence="3" id="KW-1185">Reference proteome</keyword>
<dbReference type="RefSeq" id="WP_129835626.1">
    <property type="nucleotide sequence ID" value="NZ_CP035704.1"/>
</dbReference>
<evidence type="ECO:0008006" key="4">
    <source>
        <dbReference type="Google" id="ProtNLM"/>
    </source>
</evidence>
<gene>
    <name evidence="2" type="ORF">ELE36_17620</name>
</gene>
<dbReference type="EMBL" id="CP035704">
    <property type="protein sequence ID" value="QBB72036.1"/>
    <property type="molecule type" value="Genomic_DNA"/>
</dbReference>
<dbReference type="KEGG" id="xbc:ELE36_17620"/>
<feature type="signal peptide" evidence="1">
    <location>
        <begin position="1"/>
        <end position="22"/>
    </location>
</feature>
<evidence type="ECO:0000313" key="2">
    <source>
        <dbReference type="EMBL" id="QBB72036.1"/>
    </source>
</evidence>
<organism evidence="2 3">
    <name type="scientific">Pseudolysobacter antarcticus</name>
    <dbReference type="NCBI Taxonomy" id="2511995"/>
    <lineage>
        <taxon>Bacteria</taxon>
        <taxon>Pseudomonadati</taxon>
        <taxon>Pseudomonadota</taxon>
        <taxon>Gammaproteobacteria</taxon>
        <taxon>Lysobacterales</taxon>
        <taxon>Rhodanobacteraceae</taxon>
        <taxon>Pseudolysobacter</taxon>
    </lineage>
</organism>
<sequence>MHLYKTLFIGATALTVMSSIFAQSKPSTCTAPENHQFDFWLGKWNVHAANGTLAGKSSITREYGGCVIHEHFETDRGYSGESLNIYDAQRKVWHQSWVDSSGMLLVLEGGFRNGKMELAGETTGTSGAATMQRITWTPNADGSVRQLWESKAASGEWAPVFDGKYTRK</sequence>
<accession>A0A411HNK1</accession>
<reference evidence="2 3" key="1">
    <citation type="submission" date="2019-01" db="EMBL/GenBank/DDBJ databases">
        <title>Pseudolysobacter antarctica gen. nov., sp. nov., isolated from Fildes Peninsula, Antarctica.</title>
        <authorList>
            <person name="Wei Z."/>
            <person name="Peng F."/>
        </authorList>
    </citation>
    <scope>NUCLEOTIDE SEQUENCE [LARGE SCALE GENOMIC DNA]</scope>
    <source>
        <strain evidence="2 3">AQ6-296</strain>
    </source>
</reference>
<proteinExistence type="predicted"/>
<name>A0A411HNK1_9GAMM</name>
<dbReference type="Proteomes" id="UP000291562">
    <property type="component" value="Chromosome"/>
</dbReference>
<dbReference type="OrthoDB" id="8902597at2"/>
<dbReference type="AlphaFoldDB" id="A0A411HNK1"/>
<keyword evidence="1" id="KW-0732">Signal</keyword>
<feature type="chain" id="PRO_5019497874" description="DUF1579 domain-containing protein" evidence="1">
    <location>
        <begin position="23"/>
        <end position="168"/>
    </location>
</feature>